<dbReference type="EMBL" id="JAAOCA010000027">
    <property type="protein sequence ID" value="MBD1600980.1"/>
    <property type="molecule type" value="Genomic_DNA"/>
</dbReference>
<dbReference type="PANTHER" id="PTHR14859:SF1">
    <property type="entry name" value="PGAP2-INTERACTING PROTEIN"/>
    <property type="match status" value="1"/>
</dbReference>
<evidence type="ECO:0000259" key="1">
    <source>
        <dbReference type="Pfam" id="PF03372"/>
    </source>
</evidence>
<keyword evidence="3" id="KW-1185">Reference proteome</keyword>
<evidence type="ECO:0000313" key="3">
    <source>
        <dbReference type="Proteomes" id="UP000805841"/>
    </source>
</evidence>
<dbReference type="PANTHER" id="PTHR14859">
    <property type="entry name" value="CALCOFLUOR WHITE HYPERSENSITIVE PROTEIN PRECURSOR"/>
    <property type="match status" value="1"/>
</dbReference>
<dbReference type="InterPro" id="IPR036691">
    <property type="entry name" value="Endo/exonu/phosph_ase_sf"/>
</dbReference>
<dbReference type="Gene3D" id="3.60.10.10">
    <property type="entry name" value="Endonuclease/exonuclease/phosphatase"/>
    <property type="match status" value="1"/>
</dbReference>
<dbReference type="Pfam" id="PF03372">
    <property type="entry name" value="Exo_endo_phos"/>
    <property type="match status" value="1"/>
</dbReference>
<dbReference type="GO" id="GO:0004519">
    <property type="term" value="F:endonuclease activity"/>
    <property type="evidence" value="ECO:0007669"/>
    <property type="project" value="UniProtKB-KW"/>
</dbReference>
<proteinExistence type="predicted"/>
<dbReference type="RefSeq" id="WP_190423773.1">
    <property type="nucleotide sequence ID" value="NZ_JAAOCA010000027.1"/>
</dbReference>
<feature type="domain" description="Endonuclease/exonuclease/phosphatase" evidence="1">
    <location>
        <begin position="55"/>
        <end position="346"/>
    </location>
</feature>
<dbReference type="InterPro" id="IPR005135">
    <property type="entry name" value="Endo/exonuclease/phosphatase"/>
</dbReference>
<dbReference type="SUPFAM" id="SSF56219">
    <property type="entry name" value="DNase I-like"/>
    <property type="match status" value="1"/>
</dbReference>
<evidence type="ECO:0000313" key="2">
    <source>
        <dbReference type="EMBL" id="MBD1600980.1"/>
    </source>
</evidence>
<gene>
    <name evidence="2" type="ORF">HAQ05_20065</name>
</gene>
<accession>A0ABR7Z637</accession>
<sequence length="362" mass="40563">MRRLRTALLLAVLAAVIVGVGVYRISWHPPKHLAVAPFCQGNPASLVPGQGLKVMTWNVQYLAGKRYVFWYERPGARAADERPTPADLAHGLDEVARVVREENPDVLLLQEVDNQARASYYQDQLALLRERLADLYSCSAQAYEFKAAFVPRWHLLGSVGRTVATFSRYRIERAERLQLPLPGNALTQLFAPRPALLSSYLNVADGSLFAVLNTQLGRYHAGSDTQRSQLVALRGRLDRLESQGTPWLLGGDFNALPLGQYRRLEPSLQPYYAPDSDLHLLWERYPMVPSNAQAGGLQRGQWLTYFANGSHGNGPDRTLDYFFHSPQLAQLDARVRQEDTLGISDHLPLLISITLPKTDAKR</sequence>
<organism evidence="2 3">
    <name type="scientific">Pseudomonas typographi</name>
    <dbReference type="NCBI Taxonomy" id="2715964"/>
    <lineage>
        <taxon>Bacteria</taxon>
        <taxon>Pseudomonadati</taxon>
        <taxon>Pseudomonadota</taxon>
        <taxon>Gammaproteobacteria</taxon>
        <taxon>Pseudomonadales</taxon>
        <taxon>Pseudomonadaceae</taxon>
        <taxon>Pseudomonas</taxon>
    </lineage>
</organism>
<keyword evidence="2" id="KW-0378">Hydrolase</keyword>
<keyword evidence="2" id="KW-0255">Endonuclease</keyword>
<dbReference type="InterPro" id="IPR051916">
    <property type="entry name" value="GPI-anchor_lipid_remodeler"/>
</dbReference>
<reference evidence="2 3" key="1">
    <citation type="journal article" date="2020" name="Insects">
        <title>Bacteria Belonging to Pseudomonas typographi sp. nov. from the Bark Beetle Ips typographus Have Genomic Potential to Aid in the Host Ecology.</title>
        <authorList>
            <person name="Peral-Aranega E."/>
            <person name="Saati-Santamaria Z."/>
            <person name="Kolarik M."/>
            <person name="Rivas R."/>
            <person name="Garcia-Fraile P."/>
        </authorList>
    </citation>
    <scope>NUCLEOTIDE SEQUENCE [LARGE SCALE GENOMIC DNA]</scope>
    <source>
        <strain evidence="2 3">CA3A</strain>
    </source>
</reference>
<comment type="caution">
    <text evidence="2">The sequence shown here is derived from an EMBL/GenBank/DDBJ whole genome shotgun (WGS) entry which is preliminary data.</text>
</comment>
<name>A0ABR7Z637_9PSED</name>
<protein>
    <submittedName>
        <fullName evidence="2">Endonuclease/exonuclease/phosphatase family protein</fullName>
    </submittedName>
</protein>
<dbReference type="Proteomes" id="UP000805841">
    <property type="component" value="Unassembled WGS sequence"/>
</dbReference>
<keyword evidence="2" id="KW-0540">Nuclease</keyword>